<organism evidence="1 2">
    <name type="scientific">Meloidogyne enterolobii</name>
    <name type="common">Root-knot nematode worm</name>
    <name type="synonym">Meloidogyne mayaguensis</name>
    <dbReference type="NCBI Taxonomy" id="390850"/>
    <lineage>
        <taxon>Eukaryota</taxon>
        <taxon>Metazoa</taxon>
        <taxon>Ecdysozoa</taxon>
        <taxon>Nematoda</taxon>
        <taxon>Chromadorea</taxon>
        <taxon>Rhabditida</taxon>
        <taxon>Tylenchina</taxon>
        <taxon>Tylenchomorpha</taxon>
        <taxon>Tylenchoidea</taxon>
        <taxon>Meloidogynidae</taxon>
        <taxon>Meloidogyninae</taxon>
        <taxon>Meloidogyne</taxon>
    </lineage>
</organism>
<name>A0A6V7UDN4_MELEN</name>
<comment type="caution">
    <text evidence="1">The sequence shown here is derived from an EMBL/GenBank/DDBJ whole genome shotgun (WGS) entry which is preliminary data.</text>
</comment>
<dbReference type="Proteomes" id="UP000580250">
    <property type="component" value="Unassembled WGS sequence"/>
</dbReference>
<accession>A0A6V7UDN4</accession>
<gene>
    <name evidence="1" type="ORF">MENT_LOCUS10953</name>
</gene>
<reference evidence="1 2" key="1">
    <citation type="submission" date="2020-08" db="EMBL/GenBank/DDBJ databases">
        <authorList>
            <person name="Koutsovoulos G."/>
            <person name="Danchin GJ E."/>
        </authorList>
    </citation>
    <scope>NUCLEOTIDE SEQUENCE [LARGE SCALE GENOMIC DNA]</scope>
</reference>
<evidence type="ECO:0000313" key="2">
    <source>
        <dbReference type="Proteomes" id="UP000580250"/>
    </source>
</evidence>
<protein>
    <submittedName>
        <fullName evidence="1">Uncharacterized protein</fullName>
    </submittedName>
</protein>
<proteinExistence type="predicted"/>
<dbReference type="AlphaFoldDB" id="A0A6V7UDN4"/>
<evidence type="ECO:0000313" key="1">
    <source>
        <dbReference type="EMBL" id="CAD2152978.1"/>
    </source>
</evidence>
<sequence length="56" mass="6730">MTSFASFIIYFKIKRKLPKIFFKNIKSNYYGRRNNFHLVIQNSFIGKSQSHKELSL</sequence>
<dbReference type="EMBL" id="CAJEWN010000052">
    <property type="protein sequence ID" value="CAD2152978.1"/>
    <property type="molecule type" value="Genomic_DNA"/>
</dbReference>